<keyword evidence="2 12" id="KW-0436">Ligase</keyword>
<evidence type="ECO:0000313" key="14">
    <source>
        <dbReference type="EMBL" id="KXK64954.1"/>
    </source>
</evidence>
<dbReference type="EC" id="6.5.1.2" evidence="12"/>
<protein>
    <recommendedName>
        <fullName evidence="12">DNA ligase</fullName>
        <ecNumber evidence="12">6.5.1.2</ecNumber>
    </recommendedName>
    <alternativeName>
        <fullName evidence="12">Polydeoxyribonucleotide synthase [NAD(+)]</fullName>
    </alternativeName>
</protein>
<comment type="cofactor">
    <cofactor evidence="12">
        <name>Mg(2+)</name>
        <dbReference type="ChEBI" id="CHEBI:18420"/>
    </cofactor>
    <cofactor evidence="12">
        <name>Mn(2+)</name>
        <dbReference type="ChEBI" id="CHEBI:29035"/>
    </cofactor>
</comment>
<dbReference type="Pfam" id="PF00533">
    <property type="entry name" value="BRCT"/>
    <property type="match status" value="1"/>
</dbReference>
<keyword evidence="3 12" id="KW-0235">DNA replication</keyword>
<dbReference type="InterPro" id="IPR033136">
    <property type="entry name" value="DNA_ligase_CS"/>
</dbReference>
<dbReference type="SUPFAM" id="SSF52113">
    <property type="entry name" value="BRCT domain"/>
    <property type="match status" value="1"/>
</dbReference>
<dbReference type="InterPro" id="IPR003583">
    <property type="entry name" value="Hlx-hairpin-Hlx_DNA-bd_motif"/>
</dbReference>
<evidence type="ECO:0000256" key="10">
    <source>
        <dbReference type="ARBA" id="ARBA00023211"/>
    </source>
</evidence>
<evidence type="ECO:0000256" key="5">
    <source>
        <dbReference type="ARBA" id="ARBA00022763"/>
    </source>
</evidence>
<evidence type="ECO:0000256" key="1">
    <source>
        <dbReference type="ARBA" id="ARBA00004067"/>
    </source>
</evidence>
<dbReference type="Pfam" id="PF03120">
    <property type="entry name" value="OB_DNA_ligase"/>
    <property type="match status" value="1"/>
</dbReference>
<evidence type="ECO:0000256" key="2">
    <source>
        <dbReference type="ARBA" id="ARBA00022598"/>
    </source>
</evidence>
<evidence type="ECO:0000313" key="15">
    <source>
        <dbReference type="Proteomes" id="UP000070366"/>
    </source>
</evidence>
<dbReference type="SUPFAM" id="SSF56091">
    <property type="entry name" value="DNA ligase/mRNA capping enzyme, catalytic domain"/>
    <property type="match status" value="1"/>
</dbReference>
<keyword evidence="6 12" id="KW-0862">Zinc</keyword>
<feature type="binding site" evidence="12">
    <location>
        <position position="396"/>
    </location>
    <ligand>
        <name>Zn(2+)</name>
        <dbReference type="ChEBI" id="CHEBI:29105"/>
    </ligand>
</feature>
<dbReference type="Gene3D" id="1.10.150.20">
    <property type="entry name" value="5' to 3' exonuclease, C-terminal subdomain"/>
    <property type="match status" value="2"/>
</dbReference>
<evidence type="ECO:0000256" key="7">
    <source>
        <dbReference type="ARBA" id="ARBA00022842"/>
    </source>
</evidence>
<dbReference type="HAMAP" id="MF_01588">
    <property type="entry name" value="DNA_ligase_A"/>
    <property type="match status" value="1"/>
</dbReference>
<keyword evidence="7 12" id="KW-0460">Magnesium</keyword>
<evidence type="ECO:0000256" key="6">
    <source>
        <dbReference type="ARBA" id="ARBA00022833"/>
    </source>
</evidence>
<keyword evidence="9 12" id="KW-0234">DNA repair</keyword>
<dbReference type="NCBIfam" id="TIGR00575">
    <property type="entry name" value="dnlj"/>
    <property type="match status" value="1"/>
</dbReference>
<evidence type="ECO:0000256" key="8">
    <source>
        <dbReference type="ARBA" id="ARBA00023027"/>
    </source>
</evidence>
<feature type="binding site" evidence="12">
    <location>
        <position position="418"/>
    </location>
    <ligand>
        <name>Zn(2+)</name>
        <dbReference type="ChEBI" id="CHEBI:29105"/>
    </ligand>
</feature>
<feature type="binding site" evidence="12">
    <location>
        <begin position="28"/>
        <end position="32"/>
    </location>
    <ligand>
        <name>NAD(+)</name>
        <dbReference type="ChEBI" id="CHEBI:57540"/>
    </ligand>
</feature>
<evidence type="ECO:0000256" key="3">
    <source>
        <dbReference type="ARBA" id="ARBA00022705"/>
    </source>
</evidence>
<dbReference type="FunFam" id="1.10.150.20:FF:000006">
    <property type="entry name" value="DNA ligase"/>
    <property type="match status" value="1"/>
</dbReference>
<name>A0A136Q301_9FIRM</name>
<dbReference type="GO" id="GO:0003911">
    <property type="term" value="F:DNA ligase (NAD+) activity"/>
    <property type="evidence" value="ECO:0007669"/>
    <property type="project" value="UniProtKB-UniRule"/>
</dbReference>
<dbReference type="CDD" id="cd17748">
    <property type="entry name" value="BRCT_DNA_ligase_like"/>
    <property type="match status" value="1"/>
</dbReference>
<comment type="function">
    <text evidence="1 12">DNA ligase that catalyzes the formation of phosphodiester linkages between 5'-phosphoryl and 3'-hydroxyl groups in double-stranded DNA using NAD as a coenzyme and as the energy source for the reaction. It is essential for DNA replication and repair of damaged DNA.</text>
</comment>
<dbReference type="AlphaFoldDB" id="A0A136Q301"/>
<dbReference type="Gene3D" id="2.40.50.140">
    <property type="entry name" value="Nucleic acid-binding proteins"/>
    <property type="match status" value="1"/>
</dbReference>
<reference evidence="14 15" key="1">
    <citation type="submission" date="2016-02" db="EMBL/GenBank/DDBJ databases">
        <authorList>
            <person name="Wen L."/>
            <person name="He K."/>
            <person name="Yang H."/>
        </authorList>
    </citation>
    <scope>NUCLEOTIDE SEQUENCE [LARGE SCALE GENOMIC DNA]</scope>
    <source>
        <strain evidence="14 15">DSM 22607</strain>
    </source>
</reference>
<dbReference type="OrthoDB" id="9759736at2"/>
<organism evidence="14 15">
    <name type="scientific">Christensenella minuta</name>
    <dbReference type="NCBI Taxonomy" id="626937"/>
    <lineage>
        <taxon>Bacteria</taxon>
        <taxon>Bacillati</taxon>
        <taxon>Bacillota</taxon>
        <taxon>Clostridia</taxon>
        <taxon>Christensenellales</taxon>
        <taxon>Christensenellaceae</taxon>
        <taxon>Christensenella</taxon>
    </lineage>
</organism>
<keyword evidence="10 12" id="KW-0464">Manganese</keyword>
<accession>A0A136Q301</accession>
<dbReference type="Gene3D" id="3.40.50.10190">
    <property type="entry name" value="BRCT domain"/>
    <property type="match status" value="1"/>
</dbReference>
<dbReference type="InterPro" id="IPR013840">
    <property type="entry name" value="DNAligase_N"/>
</dbReference>
<keyword evidence="5 12" id="KW-0227">DNA damage</keyword>
<dbReference type="InterPro" id="IPR001357">
    <property type="entry name" value="BRCT_dom"/>
</dbReference>
<dbReference type="SMART" id="SM00292">
    <property type="entry name" value="BRCT"/>
    <property type="match status" value="1"/>
</dbReference>
<dbReference type="PROSITE" id="PS01056">
    <property type="entry name" value="DNA_LIGASE_N2"/>
    <property type="match status" value="1"/>
</dbReference>
<dbReference type="STRING" id="626937.HMPREF3293_02203"/>
<evidence type="ECO:0000256" key="9">
    <source>
        <dbReference type="ARBA" id="ARBA00023204"/>
    </source>
</evidence>
<dbReference type="SUPFAM" id="SSF50249">
    <property type="entry name" value="Nucleic acid-binding proteins"/>
    <property type="match status" value="1"/>
</dbReference>
<gene>
    <name evidence="12" type="primary">ligA</name>
    <name evidence="14" type="ORF">HMPREF3293_02203</name>
</gene>
<dbReference type="GO" id="GO:0006281">
    <property type="term" value="P:DNA repair"/>
    <property type="evidence" value="ECO:0007669"/>
    <property type="project" value="UniProtKB-KW"/>
</dbReference>
<dbReference type="InterPro" id="IPR010994">
    <property type="entry name" value="RuvA_2-like"/>
</dbReference>
<dbReference type="InterPro" id="IPR036420">
    <property type="entry name" value="BRCT_dom_sf"/>
</dbReference>
<dbReference type="Gene3D" id="1.10.287.610">
    <property type="entry name" value="Helix hairpin bin"/>
    <property type="match status" value="1"/>
</dbReference>
<sequence>MERMKELVDQLNDYAYRYYVLDDPSVADAEYDRLYDELAALEKRTGKIEPDSPTQRVGGKLLEGFQKHTHLAPLWSLDKAQSLDDVISWQERTNKQIRALGLPDASYSLEYKFDGLTINLTYDGGYLVSAATRGNGIVGEDVTEQVKTIQSIPLKIDFTGKTEVQGEAVMRLSVLKKYNETADEPLKNARNAAAGAIRNLDPGQTAKRHLDAFIYNVGYIEGRTFQDHQEMIAFLRENKFNVSAYERVFNDVADIKAAVDNVERTRDTLDFLIDGMVIKITDFATREALGYTQKFPRWAIAYKFAAEEMTTKILDVTWDVGRTGKLTPLAHLEPVELAGATIRRATLNNYEDILRKHAAIGANVFIRRSNDVIPEILGASPLQEGELTPIDKPTHCPACGTELEEVGPNLFCPNSLNCKPQLTSRMVHFVSRDAMDIENLSEKTIELMFEKLDIKDIAAIYTLTDKQLLSQEGFKEKRTENILSAIEASKKPPLANFIYALGISNVGKKTAKDLAQTFHTYERLKNATIEELVAIRDVGEVVAKDIVDFFRNENYMRVVQELFDAGVQPREDAGAAEGGKFEGKTFVLTGTLTQYTRKQAQELIENLGGKTSSSVSKKTDYVVAGEEAGSKLRKAQELGVAVLSENEFVRVCCKELELC</sequence>
<dbReference type="InterPro" id="IPR004150">
    <property type="entry name" value="NAD_DNA_ligase_OB"/>
</dbReference>
<dbReference type="Pfam" id="PF01653">
    <property type="entry name" value="DNA_ligase_aden"/>
    <property type="match status" value="1"/>
</dbReference>
<keyword evidence="15" id="KW-1185">Reference proteome</keyword>
<dbReference type="PROSITE" id="PS50172">
    <property type="entry name" value="BRCT"/>
    <property type="match status" value="1"/>
</dbReference>
<dbReference type="CDD" id="cd00114">
    <property type="entry name" value="LIGANc"/>
    <property type="match status" value="1"/>
</dbReference>
<feature type="binding site" evidence="12">
    <location>
        <position position="133"/>
    </location>
    <ligand>
        <name>NAD(+)</name>
        <dbReference type="ChEBI" id="CHEBI:57540"/>
    </ligand>
</feature>
<feature type="binding site" evidence="12">
    <location>
        <position position="412"/>
    </location>
    <ligand>
        <name>Zn(2+)</name>
        <dbReference type="ChEBI" id="CHEBI:29105"/>
    </ligand>
</feature>
<dbReference type="FunFam" id="1.10.150.20:FF:000007">
    <property type="entry name" value="DNA ligase"/>
    <property type="match status" value="1"/>
</dbReference>
<feature type="binding site" evidence="12">
    <location>
        <position position="110"/>
    </location>
    <ligand>
        <name>NAD(+)</name>
        <dbReference type="ChEBI" id="CHEBI:57540"/>
    </ligand>
</feature>
<dbReference type="SUPFAM" id="SSF47781">
    <property type="entry name" value="RuvA domain 2-like"/>
    <property type="match status" value="1"/>
</dbReference>
<feature type="binding site" evidence="12">
    <location>
        <position position="279"/>
    </location>
    <ligand>
        <name>NAD(+)</name>
        <dbReference type="ChEBI" id="CHEBI:57540"/>
    </ligand>
</feature>
<dbReference type="PATRIC" id="fig|626937.4.peg.2171"/>
<evidence type="ECO:0000259" key="13">
    <source>
        <dbReference type="PROSITE" id="PS50172"/>
    </source>
</evidence>
<dbReference type="InterPro" id="IPR012340">
    <property type="entry name" value="NA-bd_OB-fold"/>
</dbReference>
<evidence type="ECO:0000256" key="11">
    <source>
        <dbReference type="ARBA" id="ARBA00034005"/>
    </source>
</evidence>
<comment type="catalytic activity">
    <reaction evidence="11 12">
        <text>NAD(+) + (deoxyribonucleotide)n-3'-hydroxyl + 5'-phospho-(deoxyribonucleotide)m = (deoxyribonucleotide)n+m + AMP + beta-nicotinamide D-nucleotide.</text>
        <dbReference type="EC" id="6.5.1.2"/>
    </reaction>
</comment>
<feature type="binding site" evidence="12">
    <location>
        <position position="167"/>
    </location>
    <ligand>
        <name>NAD(+)</name>
        <dbReference type="ChEBI" id="CHEBI:57540"/>
    </ligand>
</feature>
<feature type="binding site" evidence="12">
    <location>
        <begin position="76"/>
        <end position="77"/>
    </location>
    <ligand>
        <name>NAD(+)</name>
        <dbReference type="ChEBI" id="CHEBI:57540"/>
    </ligand>
</feature>
<feature type="domain" description="BRCT" evidence="13">
    <location>
        <begin position="576"/>
        <end position="659"/>
    </location>
</feature>
<feature type="active site" description="N6-AMP-lysine intermediate" evidence="12">
    <location>
        <position position="112"/>
    </location>
</feature>
<dbReference type="GO" id="GO:0003677">
    <property type="term" value="F:DNA binding"/>
    <property type="evidence" value="ECO:0007669"/>
    <property type="project" value="InterPro"/>
</dbReference>
<dbReference type="SMART" id="SM00278">
    <property type="entry name" value="HhH1"/>
    <property type="match status" value="4"/>
</dbReference>
<dbReference type="GO" id="GO:0046872">
    <property type="term" value="F:metal ion binding"/>
    <property type="evidence" value="ECO:0007669"/>
    <property type="project" value="UniProtKB-KW"/>
</dbReference>
<evidence type="ECO:0000256" key="12">
    <source>
        <dbReference type="HAMAP-Rule" id="MF_01588"/>
    </source>
</evidence>
<feature type="binding site" evidence="12">
    <location>
        <position position="303"/>
    </location>
    <ligand>
        <name>NAD(+)</name>
        <dbReference type="ChEBI" id="CHEBI:57540"/>
    </ligand>
</feature>
<dbReference type="EMBL" id="LSZW01000063">
    <property type="protein sequence ID" value="KXK64954.1"/>
    <property type="molecule type" value="Genomic_DNA"/>
</dbReference>
<comment type="similarity">
    <text evidence="12">Belongs to the NAD-dependent DNA ligase family. LigA subfamily.</text>
</comment>
<evidence type="ECO:0000256" key="4">
    <source>
        <dbReference type="ARBA" id="ARBA00022723"/>
    </source>
</evidence>
<dbReference type="Gene3D" id="3.30.470.30">
    <property type="entry name" value="DNA ligase/mRNA capping enzyme"/>
    <property type="match status" value="1"/>
</dbReference>
<comment type="caution">
    <text evidence="14">The sequence shown here is derived from an EMBL/GenBank/DDBJ whole genome shotgun (WGS) entry which is preliminary data.</text>
</comment>
<keyword evidence="8 12" id="KW-0520">NAD</keyword>
<dbReference type="GO" id="GO:0006260">
    <property type="term" value="P:DNA replication"/>
    <property type="evidence" value="ECO:0007669"/>
    <property type="project" value="UniProtKB-KW"/>
</dbReference>
<dbReference type="PANTHER" id="PTHR23389">
    <property type="entry name" value="CHROMOSOME TRANSMISSION FIDELITY FACTOR 18"/>
    <property type="match status" value="1"/>
</dbReference>
<dbReference type="PANTHER" id="PTHR23389:SF9">
    <property type="entry name" value="DNA LIGASE"/>
    <property type="match status" value="1"/>
</dbReference>
<dbReference type="Pfam" id="PF12826">
    <property type="entry name" value="HHH_2"/>
    <property type="match status" value="1"/>
</dbReference>
<dbReference type="GO" id="GO:0005829">
    <property type="term" value="C:cytosol"/>
    <property type="evidence" value="ECO:0007669"/>
    <property type="project" value="TreeGrafter"/>
</dbReference>
<feature type="binding site" evidence="12">
    <location>
        <position position="399"/>
    </location>
    <ligand>
        <name>Zn(2+)</name>
        <dbReference type="ChEBI" id="CHEBI:29105"/>
    </ligand>
</feature>
<dbReference type="InterPro" id="IPR001679">
    <property type="entry name" value="DNA_ligase"/>
</dbReference>
<dbReference type="InterPro" id="IPR013839">
    <property type="entry name" value="DNAligase_adenylation"/>
</dbReference>
<proteinExistence type="inferred from homology"/>
<dbReference type="NCBIfam" id="NF005932">
    <property type="entry name" value="PRK07956.1"/>
    <property type="match status" value="1"/>
</dbReference>
<dbReference type="PIRSF" id="PIRSF001604">
    <property type="entry name" value="LigA"/>
    <property type="match status" value="1"/>
</dbReference>
<dbReference type="InterPro" id="IPR041663">
    <property type="entry name" value="DisA/LigA_HHH"/>
</dbReference>
<dbReference type="Proteomes" id="UP000070366">
    <property type="component" value="Unassembled WGS sequence"/>
</dbReference>
<dbReference type="KEGG" id="cmiu:B1H56_04290"/>
<keyword evidence="4 12" id="KW-0479">Metal-binding</keyword>
<dbReference type="SMART" id="SM00532">
    <property type="entry name" value="LIGANc"/>
    <property type="match status" value="1"/>
</dbReference>
<dbReference type="RefSeq" id="WP_066518570.1">
    <property type="nucleotide sequence ID" value="NZ_CABMOF010000001.1"/>
</dbReference>